<keyword evidence="5" id="KW-0964">Secreted</keyword>
<dbReference type="SUPFAM" id="SSF63501">
    <property type="entry name" value="Frizzled cysteine-rich domain"/>
    <property type="match status" value="1"/>
</dbReference>
<dbReference type="GO" id="GO:0017147">
    <property type="term" value="F:Wnt-protein binding"/>
    <property type="evidence" value="ECO:0007669"/>
    <property type="project" value="TreeGrafter"/>
</dbReference>
<dbReference type="GO" id="GO:2000026">
    <property type="term" value="P:regulation of multicellular organismal development"/>
    <property type="evidence" value="ECO:0007669"/>
    <property type="project" value="UniProtKB-ARBA"/>
</dbReference>
<accession>A0A193PMI3</accession>
<keyword evidence="10" id="KW-0325">Glycoprotein</keyword>
<name>A0A193PMI3_PATPE</name>
<proteinExistence type="evidence at transcript level"/>
<keyword evidence="8" id="KW-0221">Differentiation</keyword>
<dbReference type="FunFam" id="2.40.50.120:FF:000003">
    <property type="entry name" value="Secreted frizzled-related protein 1"/>
    <property type="match status" value="1"/>
</dbReference>
<dbReference type="SMART" id="SM00643">
    <property type="entry name" value="C345C"/>
    <property type="match status" value="1"/>
</dbReference>
<dbReference type="EMBL" id="LC138026">
    <property type="protein sequence ID" value="BAV17687.1"/>
    <property type="molecule type" value="mRNA"/>
</dbReference>
<dbReference type="GO" id="GO:0060070">
    <property type="term" value="P:canonical Wnt signaling pathway"/>
    <property type="evidence" value="ECO:0007669"/>
    <property type="project" value="TreeGrafter"/>
</dbReference>
<dbReference type="GO" id="GO:0030154">
    <property type="term" value="P:cell differentiation"/>
    <property type="evidence" value="ECO:0007669"/>
    <property type="project" value="UniProtKB-KW"/>
</dbReference>
<evidence type="ECO:0000256" key="13">
    <source>
        <dbReference type="SAM" id="SignalP"/>
    </source>
</evidence>
<dbReference type="AlphaFoldDB" id="A0A193PMI3"/>
<evidence type="ECO:0000259" key="14">
    <source>
        <dbReference type="PROSITE" id="PS50038"/>
    </source>
</evidence>
<evidence type="ECO:0000256" key="9">
    <source>
        <dbReference type="ARBA" id="ARBA00023157"/>
    </source>
</evidence>
<evidence type="ECO:0000256" key="11">
    <source>
        <dbReference type="PROSITE-ProRule" id="PRU00090"/>
    </source>
</evidence>
<protein>
    <recommendedName>
        <fullName evidence="3">Secreted frizzled-related protein 1</fullName>
    </recommendedName>
</protein>
<feature type="compositionally biased region" description="Basic and acidic residues" evidence="12">
    <location>
        <begin position="351"/>
        <end position="361"/>
    </location>
</feature>
<keyword evidence="9 11" id="KW-1015">Disulfide bond</keyword>
<dbReference type="PROSITE" id="PS50189">
    <property type="entry name" value="NTR"/>
    <property type="match status" value="1"/>
</dbReference>
<evidence type="ECO:0000256" key="7">
    <source>
        <dbReference type="ARBA" id="ARBA00022729"/>
    </source>
</evidence>
<dbReference type="InterPro" id="IPR018933">
    <property type="entry name" value="Netrin_module_non-TIMP"/>
</dbReference>
<feature type="compositionally biased region" description="Basic and acidic residues" evidence="12">
    <location>
        <begin position="370"/>
        <end position="391"/>
    </location>
</feature>
<evidence type="ECO:0000256" key="5">
    <source>
        <dbReference type="ARBA" id="ARBA00022525"/>
    </source>
</evidence>
<keyword evidence="6" id="KW-0879">Wnt signaling pathway</keyword>
<reference evidence="16" key="1">
    <citation type="journal article" date="2016" name="Gene Expr. Patterns">
        <title>Wnt, Frizzled, and sFRP gene expression patterns during gastrulation in the starfish Patiria (Asterina) pectinifera.</title>
        <authorList>
            <person name="Kawai N."/>
            <person name="Kuraishi R."/>
            <person name="Kaneko H."/>
        </authorList>
    </citation>
    <scope>NUCLEOTIDE SEQUENCE</scope>
</reference>
<evidence type="ECO:0000313" key="16">
    <source>
        <dbReference type="EMBL" id="BAV17687.1"/>
    </source>
</evidence>
<sequence>MIGSVVVVMAACLAQMTAGFAMDLSGRITKPTCVDIPVDLALCQNIGYNRMRMPNLLDHDSIFEVKDQSQGWIPLLMVNCDNDTQLFLCSLFSPVCLDRPIYPCRSLCRKVRQNCEPIMLRNCFPWPSMLECDRFPEDNGLCIQSEMRQRNATDQPTQSSGSMIPSGIGMSDANSLSTTALPMVSKQRPMKGMVAAVGSLFTQCHDDADAASIVEYFCNADFVLKMKLKEVKETTEGMRYVGDPTPGKFAVIKQGSLKQKDLAKMRFWTREGANCGCDMLRPRKENFLVMGHRDGKKLYMTYVHIWTKSRELRNANKQFGQPCPGDGVESSELPATKKPRKDRGGKKGRPDRRERPGRDGTAETTTQAVTERKLTREERRQLREQMRETKRENRRNKE</sequence>
<dbReference type="SUPFAM" id="SSF50242">
    <property type="entry name" value="TIMP-like"/>
    <property type="match status" value="1"/>
</dbReference>
<dbReference type="InterPro" id="IPR036790">
    <property type="entry name" value="Frizzled_dom_sf"/>
</dbReference>
<evidence type="ECO:0000256" key="6">
    <source>
        <dbReference type="ARBA" id="ARBA00022687"/>
    </source>
</evidence>
<evidence type="ECO:0000256" key="2">
    <source>
        <dbReference type="ARBA" id="ARBA00010054"/>
    </source>
</evidence>
<evidence type="ECO:0000256" key="1">
    <source>
        <dbReference type="ARBA" id="ARBA00004613"/>
    </source>
</evidence>
<evidence type="ECO:0000256" key="12">
    <source>
        <dbReference type="SAM" id="MobiDB-lite"/>
    </source>
</evidence>
<dbReference type="InterPro" id="IPR020067">
    <property type="entry name" value="Frizzled_dom"/>
</dbReference>
<evidence type="ECO:0000256" key="10">
    <source>
        <dbReference type="ARBA" id="ARBA00023180"/>
    </source>
</evidence>
<dbReference type="PANTHER" id="PTHR11309">
    <property type="entry name" value="FRIZZLED"/>
    <property type="match status" value="1"/>
</dbReference>
<organism evidence="16">
    <name type="scientific">Patiria pectinifera</name>
    <name type="common">Starfish</name>
    <name type="synonym">Asterina pectinifera</name>
    <dbReference type="NCBI Taxonomy" id="7594"/>
    <lineage>
        <taxon>Eukaryota</taxon>
        <taxon>Metazoa</taxon>
        <taxon>Echinodermata</taxon>
        <taxon>Eleutherozoa</taxon>
        <taxon>Asterozoa</taxon>
        <taxon>Asteroidea</taxon>
        <taxon>Valvatacea</taxon>
        <taxon>Valvatida</taxon>
        <taxon>Asterinidae</taxon>
        <taxon>Patiria</taxon>
    </lineage>
</organism>
<keyword evidence="7 13" id="KW-0732">Signal</keyword>
<dbReference type="FunFam" id="1.10.2000.10:FF:000001">
    <property type="entry name" value="secreted frizzled-related protein 2"/>
    <property type="match status" value="1"/>
</dbReference>
<comment type="caution">
    <text evidence="11">Lacks conserved residue(s) required for the propagation of feature annotation.</text>
</comment>
<dbReference type="InterPro" id="IPR015526">
    <property type="entry name" value="Frizzled/SFRP"/>
</dbReference>
<dbReference type="PANTHER" id="PTHR11309:SF148">
    <property type="entry name" value="SECRETED FRIZZLED-RELATED PROTEIN 1"/>
    <property type="match status" value="1"/>
</dbReference>
<evidence type="ECO:0000259" key="15">
    <source>
        <dbReference type="PROSITE" id="PS50189"/>
    </source>
</evidence>
<feature type="disulfide bond" evidence="11">
    <location>
        <begin position="43"/>
        <end position="89"/>
    </location>
</feature>
<dbReference type="InterPro" id="IPR001134">
    <property type="entry name" value="Netrin_domain"/>
</dbReference>
<dbReference type="Pfam" id="PF01392">
    <property type="entry name" value="Fz"/>
    <property type="match status" value="1"/>
</dbReference>
<dbReference type="GO" id="GO:0005615">
    <property type="term" value="C:extracellular space"/>
    <property type="evidence" value="ECO:0007669"/>
    <property type="project" value="TreeGrafter"/>
</dbReference>
<evidence type="ECO:0000256" key="8">
    <source>
        <dbReference type="ARBA" id="ARBA00022782"/>
    </source>
</evidence>
<dbReference type="SMART" id="SM00063">
    <property type="entry name" value="FRI"/>
    <property type="match status" value="1"/>
</dbReference>
<dbReference type="Pfam" id="PF01759">
    <property type="entry name" value="NTR"/>
    <property type="match status" value="1"/>
</dbReference>
<feature type="compositionally biased region" description="Basic residues" evidence="12">
    <location>
        <begin position="337"/>
        <end position="350"/>
    </location>
</feature>
<dbReference type="InterPro" id="IPR008993">
    <property type="entry name" value="TIMP-like_OB-fold"/>
</dbReference>
<evidence type="ECO:0000256" key="4">
    <source>
        <dbReference type="ARBA" id="ARBA00022473"/>
    </source>
</evidence>
<comment type="similarity">
    <text evidence="2">Belongs to the secreted frizzled-related protein (sFRP) family.</text>
</comment>
<dbReference type="PROSITE" id="PS50038">
    <property type="entry name" value="FZ"/>
    <property type="match status" value="1"/>
</dbReference>
<feature type="signal peptide" evidence="13">
    <location>
        <begin position="1"/>
        <end position="21"/>
    </location>
</feature>
<feature type="chain" id="PRO_5008260997" description="Secreted frizzled-related protein 1" evidence="13">
    <location>
        <begin position="22"/>
        <end position="398"/>
    </location>
</feature>
<feature type="disulfide bond" evidence="11">
    <location>
        <begin position="108"/>
        <end position="132"/>
    </location>
</feature>
<evidence type="ECO:0000256" key="3">
    <source>
        <dbReference type="ARBA" id="ARBA00020517"/>
    </source>
</evidence>
<dbReference type="Gene3D" id="1.10.2000.10">
    <property type="entry name" value="Frizzled cysteine-rich domain"/>
    <property type="match status" value="1"/>
</dbReference>
<feature type="region of interest" description="Disordered" evidence="12">
    <location>
        <begin position="316"/>
        <end position="398"/>
    </location>
</feature>
<feature type="domain" description="NTR" evidence="15">
    <location>
        <begin position="200"/>
        <end position="323"/>
    </location>
</feature>
<dbReference type="GO" id="GO:0035567">
    <property type="term" value="P:non-canonical Wnt signaling pathway"/>
    <property type="evidence" value="ECO:0007669"/>
    <property type="project" value="TreeGrafter"/>
</dbReference>
<keyword evidence="4" id="KW-0217">Developmental protein</keyword>
<gene>
    <name evidence="16" type="primary">sFRP1</name>
    <name evidence="16" type="synonym">5</name>
</gene>
<feature type="domain" description="FZ" evidence="14">
    <location>
        <begin position="28"/>
        <end position="145"/>
    </location>
</feature>
<comment type="subcellular location">
    <subcellularLocation>
        <location evidence="1">Secreted</location>
    </subcellularLocation>
</comment>
<dbReference type="Gene3D" id="2.40.50.120">
    <property type="match status" value="1"/>
</dbReference>